<dbReference type="RefSeq" id="WP_141610822.1">
    <property type="nucleotide sequence ID" value="NZ_VIGC02000018.1"/>
</dbReference>
<comment type="caution">
    <text evidence="4">The sequence shown here is derived from an EMBL/GenBank/DDBJ whole genome shotgun (WGS) entry which is preliminary data.</text>
</comment>
<gene>
    <name evidence="4" type="ORF">FKZ61_14275</name>
</gene>
<dbReference type="Pfam" id="PF00107">
    <property type="entry name" value="ADH_zinc_N"/>
    <property type="match status" value="1"/>
</dbReference>
<evidence type="ECO:0000256" key="1">
    <source>
        <dbReference type="ARBA" id="ARBA00022857"/>
    </source>
</evidence>
<dbReference type="Proteomes" id="UP000317371">
    <property type="component" value="Unassembled WGS sequence"/>
</dbReference>
<dbReference type="Gene3D" id="3.90.180.10">
    <property type="entry name" value="Medium-chain alcohol dehydrogenases, catalytic domain"/>
    <property type="match status" value="1"/>
</dbReference>
<keyword evidence="1" id="KW-0521">NADP</keyword>
<accession>A0A540VDX2</accession>
<dbReference type="GO" id="GO:0070402">
    <property type="term" value="F:NADPH binding"/>
    <property type="evidence" value="ECO:0007669"/>
    <property type="project" value="TreeGrafter"/>
</dbReference>
<dbReference type="Pfam" id="PF08240">
    <property type="entry name" value="ADH_N"/>
    <property type="match status" value="1"/>
</dbReference>
<dbReference type="InterPro" id="IPR011032">
    <property type="entry name" value="GroES-like_sf"/>
</dbReference>
<dbReference type="InterPro" id="IPR020843">
    <property type="entry name" value="ER"/>
</dbReference>
<dbReference type="PANTHER" id="PTHR48106:SF8">
    <property type="entry name" value="OS02G0805600 PROTEIN"/>
    <property type="match status" value="1"/>
</dbReference>
<dbReference type="SUPFAM" id="SSF50129">
    <property type="entry name" value="GroES-like"/>
    <property type="match status" value="1"/>
</dbReference>
<feature type="domain" description="Enoyl reductase (ER)" evidence="3">
    <location>
        <begin position="12"/>
        <end position="323"/>
    </location>
</feature>
<dbReference type="InParanoid" id="A0A540VDX2"/>
<dbReference type="EMBL" id="VIGC01000018">
    <property type="protein sequence ID" value="TQE94970.1"/>
    <property type="molecule type" value="Genomic_DNA"/>
</dbReference>
<dbReference type="CDD" id="cd05276">
    <property type="entry name" value="p53_inducible_oxidoreductase"/>
    <property type="match status" value="1"/>
</dbReference>
<dbReference type="NCBIfam" id="TIGR02824">
    <property type="entry name" value="quinone_pig3"/>
    <property type="match status" value="1"/>
</dbReference>
<dbReference type="PANTHER" id="PTHR48106">
    <property type="entry name" value="QUINONE OXIDOREDUCTASE PIG3-RELATED"/>
    <property type="match status" value="1"/>
</dbReference>
<dbReference type="SMART" id="SM00829">
    <property type="entry name" value="PKS_ER"/>
    <property type="match status" value="1"/>
</dbReference>
<dbReference type="InterPro" id="IPR013149">
    <property type="entry name" value="ADH-like_C"/>
</dbReference>
<dbReference type="InterPro" id="IPR014189">
    <property type="entry name" value="Quinone_OxRdtase_PIG3"/>
</dbReference>
<reference evidence="4 5" key="1">
    <citation type="submission" date="2019-06" db="EMBL/GenBank/DDBJ databases">
        <title>Genome sequence of Litorilinea aerophila BAA-2444.</title>
        <authorList>
            <person name="Maclea K.S."/>
            <person name="Maurais E.G."/>
            <person name="Iannazzi L.C."/>
        </authorList>
    </citation>
    <scope>NUCLEOTIDE SEQUENCE [LARGE SCALE GENOMIC DNA]</scope>
    <source>
        <strain evidence="4 5">ATCC BAA-2444</strain>
    </source>
</reference>
<evidence type="ECO:0000256" key="2">
    <source>
        <dbReference type="ARBA" id="ARBA00023002"/>
    </source>
</evidence>
<evidence type="ECO:0000313" key="4">
    <source>
        <dbReference type="EMBL" id="TQE94970.1"/>
    </source>
</evidence>
<dbReference type="InterPro" id="IPR013154">
    <property type="entry name" value="ADH-like_N"/>
</dbReference>
<dbReference type="Gene3D" id="3.40.50.720">
    <property type="entry name" value="NAD(P)-binding Rossmann-like Domain"/>
    <property type="match status" value="1"/>
</dbReference>
<dbReference type="GO" id="GO:0016651">
    <property type="term" value="F:oxidoreductase activity, acting on NAD(P)H"/>
    <property type="evidence" value="ECO:0007669"/>
    <property type="project" value="TreeGrafter"/>
</dbReference>
<proteinExistence type="predicted"/>
<organism evidence="4 5">
    <name type="scientific">Litorilinea aerophila</name>
    <dbReference type="NCBI Taxonomy" id="1204385"/>
    <lineage>
        <taxon>Bacteria</taxon>
        <taxon>Bacillati</taxon>
        <taxon>Chloroflexota</taxon>
        <taxon>Caldilineae</taxon>
        <taxon>Caldilineales</taxon>
        <taxon>Caldilineaceae</taxon>
        <taxon>Litorilinea</taxon>
    </lineage>
</organism>
<name>A0A540VDX2_9CHLR</name>
<keyword evidence="5" id="KW-1185">Reference proteome</keyword>
<dbReference type="InterPro" id="IPR036291">
    <property type="entry name" value="NAD(P)-bd_dom_sf"/>
</dbReference>
<dbReference type="OrthoDB" id="9792162at2"/>
<evidence type="ECO:0000259" key="3">
    <source>
        <dbReference type="SMART" id="SM00829"/>
    </source>
</evidence>
<dbReference type="AlphaFoldDB" id="A0A540VDX2"/>
<evidence type="ECO:0000313" key="5">
    <source>
        <dbReference type="Proteomes" id="UP000317371"/>
    </source>
</evidence>
<protein>
    <submittedName>
        <fullName evidence="4">NAD(P)H-quinone oxidoreductase</fullName>
    </submittedName>
</protein>
<sequence length="331" mass="35930">MRAILVDTQQEGRPLVWQETEDPVCGPDEVLVEVYATALNRADLAQRAGNYPPPPGASEILGLEMAGRIVQLGANVRGWRVGDRVCALLAGGGYAERVAVPAAMLMPIPRGWSFEEASAFPEVFFTAFVNLYMEAGLQPGEVVLVHGGASGVGTAAIQLARATANPILVTAGTPEKVARCRELGANLAIHYREEDFVARVREYTGGEGVDVILDMVGAAYWTRNLDLLRLKGRLVIIATLGGTEATVHLGTLMRKRLRVIGSVLRSRSLAEKVEIKQRFMERFWPLLEAGLIKPVIDSVYPIQEANAAHQRMAANQNIGKIVLQVRKEGDG</sequence>
<dbReference type="SUPFAM" id="SSF51735">
    <property type="entry name" value="NAD(P)-binding Rossmann-fold domains"/>
    <property type="match status" value="1"/>
</dbReference>
<keyword evidence="2" id="KW-0560">Oxidoreductase</keyword>